<reference evidence="2" key="1">
    <citation type="journal article" date="2019" name="Int. J. Syst. Evol. Microbiol.">
        <title>The Global Catalogue of Microorganisms (GCM) 10K type strain sequencing project: providing services to taxonomists for standard genome sequencing and annotation.</title>
        <authorList>
            <consortium name="The Broad Institute Genomics Platform"/>
            <consortium name="The Broad Institute Genome Sequencing Center for Infectious Disease"/>
            <person name="Wu L."/>
            <person name="Ma J."/>
        </authorList>
    </citation>
    <scope>NUCLEOTIDE SEQUENCE [LARGE SCALE GENOMIC DNA]</scope>
    <source>
        <strain evidence="2">JCM 18306</strain>
    </source>
</reference>
<organism evidence="1 2">
    <name type="scientific">Streptomyces thinghirensis</name>
    <dbReference type="NCBI Taxonomy" id="551547"/>
    <lineage>
        <taxon>Bacteria</taxon>
        <taxon>Bacillati</taxon>
        <taxon>Actinomycetota</taxon>
        <taxon>Actinomycetes</taxon>
        <taxon>Kitasatosporales</taxon>
        <taxon>Streptomycetaceae</taxon>
        <taxon>Streptomyces</taxon>
    </lineage>
</organism>
<dbReference type="Proteomes" id="UP001499878">
    <property type="component" value="Unassembled WGS sequence"/>
</dbReference>
<evidence type="ECO:0000313" key="2">
    <source>
        <dbReference type="Proteomes" id="UP001499878"/>
    </source>
</evidence>
<evidence type="ECO:0000313" key="1">
    <source>
        <dbReference type="EMBL" id="GAA5215953.1"/>
    </source>
</evidence>
<comment type="caution">
    <text evidence="1">The sequence shown here is derived from an EMBL/GenBank/DDBJ whole genome shotgun (WGS) entry which is preliminary data.</text>
</comment>
<dbReference type="EMBL" id="BAABJR010000023">
    <property type="protein sequence ID" value="GAA5215953.1"/>
    <property type="molecule type" value="Genomic_DNA"/>
</dbReference>
<sequence>MGHSRRRYETADNRLTSRAKSLPLAQTLLHQGRADHRARRVIPARAGTAVSDLTILTRFARLLIGIGQRNDAASVAESVRRVGRRRILLGAWLVVLVPHRQWRELGRLPRHRPSQLCTAAPNGKAVPFRAS</sequence>
<proteinExistence type="predicted"/>
<accession>A0ABP9TF95</accession>
<name>A0ABP9TF95_9ACTN</name>
<keyword evidence="2" id="KW-1185">Reference proteome</keyword>
<protein>
    <submittedName>
        <fullName evidence="1">Uncharacterized protein</fullName>
    </submittedName>
</protein>
<gene>
    <name evidence="1" type="ORF">GCM10023323_67040</name>
</gene>